<dbReference type="InterPro" id="IPR005119">
    <property type="entry name" value="LysR_subst-bd"/>
</dbReference>
<keyword evidence="2" id="KW-0805">Transcription regulation</keyword>
<evidence type="ECO:0000256" key="3">
    <source>
        <dbReference type="ARBA" id="ARBA00023125"/>
    </source>
</evidence>
<dbReference type="PROSITE" id="PS50931">
    <property type="entry name" value="HTH_LYSR"/>
    <property type="match status" value="1"/>
</dbReference>
<comment type="similarity">
    <text evidence="1">Belongs to the LysR transcriptional regulatory family.</text>
</comment>
<keyword evidence="4" id="KW-0804">Transcription</keyword>
<evidence type="ECO:0000256" key="2">
    <source>
        <dbReference type="ARBA" id="ARBA00023015"/>
    </source>
</evidence>
<gene>
    <name evidence="6" type="ORF">KY084_03700</name>
</gene>
<sequence length="315" mass="34652">MRQLQDLAAFVAVARAGGFREAAIGGSASASTLSDAVRRVEARLGVRLLHRTTRSVTPTEAGERLFERLAPALAEIDASLDSVNAFRDRPVGRLRLNVPSVAARLVLPWIVPRFHAAYPDIRVEVMVDESFVDLLAAGCDAGIRYGERLEQDMIAIPIGPARQRYAFAASPAYLAAHGRPSHPRELLGHACLEACFASGRSLEWEFEKAGEEIRLEPRGPLLLQVGGGADLMTDAAIGGMGIVGLFEDWLQPLFKQGRLEPVLEEWWPSFDGPFLYYSGRRYLPAPLRAFVDFVKSEPCARWPGPERPARTAHEN</sequence>
<evidence type="ECO:0000313" key="6">
    <source>
        <dbReference type="EMBL" id="MBW4329978.1"/>
    </source>
</evidence>
<dbReference type="InterPro" id="IPR000847">
    <property type="entry name" value="LysR_HTH_N"/>
</dbReference>
<comment type="caution">
    <text evidence="6">The sequence shown here is derived from an EMBL/GenBank/DDBJ whole genome shotgun (WGS) entry which is preliminary data.</text>
</comment>
<dbReference type="EMBL" id="JAHWZX010000002">
    <property type="protein sequence ID" value="MBW4329978.1"/>
    <property type="molecule type" value="Genomic_DNA"/>
</dbReference>
<reference evidence="6 7" key="1">
    <citation type="submission" date="2021-07" db="EMBL/GenBank/DDBJ databases">
        <title>Stakelama flava sp. nov., a novel endophytic bacterium isolated from branch of Kandelia candel.</title>
        <authorList>
            <person name="Tuo L."/>
        </authorList>
    </citation>
    <scope>NUCLEOTIDE SEQUENCE [LARGE SCALE GENOMIC DNA]</scope>
    <source>
        <strain evidence="6 7">CBK3Z-3</strain>
    </source>
</reference>
<dbReference type="InterPro" id="IPR058163">
    <property type="entry name" value="LysR-type_TF_proteobact-type"/>
</dbReference>
<dbReference type="Pfam" id="PF03466">
    <property type="entry name" value="LysR_substrate"/>
    <property type="match status" value="1"/>
</dbReference>
<organism evidence="6 7">
    <name type="scientific">Stakelama flava</name>
    <dbReference type="NCBI Taxonomy" id="2860338"/>
    <lineage>
        <taxon>Bacteria</taxon>
        <taxon>Pseudomonadati</taxon>
        <taxon>Pseudomonadota</taxon>
        <taxon>Alphaproteobacteria</taxon>
        <taxon>Sphingomonadales</taxon>
        <taxon>Sphingomonadaceae</taxon>
        <taxon>Stakelama</taxon>
    </lineage>
</organism>
<dbReference type="PANTHER" id="PTHR30537">
    <property type="entry name" value="HTH-TYPE TRANSCRIPTIONAL REGULATOR"/>
    <property type="match status" value="1"/>
</dbReference>
<proteinExistence type="inferred from homology"/>
<keyword evidence="7" id="KW-1185">Reference proteome</keyword>
<dbReference type="RefSeq" id="WP_219237110.1">
    <property type="nucleotide sequence ID" value="NZ_JAHWZX010000002.1"/>
</dbReference>
<dbReference type="Pfam" id="PF00126">
    <property type="entry name" value="HTH_1"/>
    <property type="match status" value="1"/>
</dbReference>
<evidence type="ECO:0000313" key="7">
    <source>
        <dbReference type="Proteomes" id="UP001197214"/>
    </source>
</evidence>
<feature type="domain" description="HTH lysR-type" evidence="5">
    <location>
        <begin position="1"/>
        <end position="59"/>
    </location>
</feature>
<dbReference type="Proteomes" id="UP001197214">
    <property type="component" value="Unassembled WGS sequence"/>
</dbReference>
<name>A0ABS6XID8_9SPHN</name>
<evidence type="ECO:0000259" key="5">
    <source>
        <dbReference type="PROSITE" id="PS50931"/>
    </source>
</evidence>
<dbReference type="PANTHER" id="PTHR30537:SF5">
    <property type="entry name" value="HTH-TYPE TRANSCRIPTIONAL ACTIVATOR TTDR-RELATED"/>
    <property type="match status" value="1"/>
</dbReference>
<protein>
    <submittedName>
        <fullName evidence="6">LysR family transcriptional regulator</fullName>
    </submittedName>
</protein>
<evidence type="ECO:0000256" key="4">
    <source>
        <dbReference type="ARBA" id="ARBA00023163"/>
    </source>
</evidence>
<accession>A0ABS6XID8</accession>
<keyword evidence="3" id="KW-0238">DNA-binding</keyword>
<dbReference type="CDD" id="cd08474">
    <property type="entry name" value="PBP2_CrgA_like_5"/>
    <property type="match status" value="1"/>
</dbReference>
<evidence type="ECO:0000256" key="1">
    <source>
        <dbReference type="ARBA" id="ARBA00009437"/>
    </source>
</evidence>